<gene>
    <name evidence="11" type="ORF">RIMI_LOCUS15472488</name>
</gene>
<feature type="compositionally biased region" description="Basic residues" evidence="7">
    <location>
        <begin position="838"/>
        <end position="857"/>
    </location>
</feature>
<dbReference type="EMBL" id="CAUEEQ010041679">
    <property type="protein sequence ID" value="CAJ0956262.1"/>
    <property type="molecule type" value="Genomic_DNA"/>
</dbReference>
<dbReference type="PROSITE" id="PS50064">
    <property type="entry name" value="ZF_PARP_2"/>
    <property type="match status" value="1"/>
</dbReference>
<evidence type="ECO:0000259" key="10">
    <source>
        <dbReference type="PROSITE" id="PS50064"/>
    </source>
</evidence>
<evidence type="ECO:0000256" key="2">
    <source>
        <dbReference type="ARBA" id="ARBA00022771"/>
    </source>
</evidence>
<dbReference type="SMART" id="SM00249">
    <property type="entry name" value="PHD"/>
    <property type="match status" value="2"/>
</dbReference>
<feature type="region of interest" description="Disordered" evidence="7">
    <location>
        <begin position="715"/>
        <end position="739"/>
    </location>
</feature>
<dbReference type="Proteomes" id="UP001176940">
    <property type="component" value="Unassembled WGS sequence"/>
</dbReference>
<evidence type="ECO:0000259" key="8">
    <source>
        <dbReference type="PROSITE" id="PS50014"/>
    </source>
</evidence>
<dbReference type="SMART" id="SM00297">
    <property type="entry name" value="BROMO"/>
    <property type="match status" value="1"/>
</dbReference>
<comment type="caution">
    <text evidence="11">The sequence shown here is derived from an EMBL/GenBank/DDBJ whole genome shotgun (WGS) entry which is preliminary data.</text>
</comment>
<dbReference type="Gene3D" id="1.20.920.10">
    <property type="entry name" value="Bromodomain-like"/>
    <property type="match status" value="1"/>
</dbReference>
<dbReference type="InterPro" id="IPR036427">
    <property type="entry name" value="Bromodomain-like_sf"/>
</dbReference>
<feature type="compositionally biased region" description="Basic and acidic residues" evidence="7">
    <location>
        <begin position="715"/>
        <end position="730"/>
    </location>
</feature>
<feature type="domain" description="PARP-type" evidence="10">
    <location>
        <begin position="903"/>
        <end position="1005"/>
    </location>
</feature>
<dbReference type="PRINTS" id="PR00503">
    <property type="entry name" value="BROMODOMAIN"/>
</dbReference>
<keyword evidence="12" id="KW-1185">Reference proteome</keyword>
<reference evidence="11" key="1">
    <citation type="submission" date="2023-07" db="EMBL/GenBank/DDBJ databases">
        <authorList>
            <person name="Stuckert A."/>
        </authorList>
    </citation>
    <scope>NUCLEOTIDE SEQUENCE</scope>
</reference>
<dbReference type="InterPro" id="IPR013083">
    <property type="entry name" value="Znf_RING/FYVE/PHD"/>
</dbReference>
<feature type="compositionally biased region" description="Polar residues" evidence="7">
    <location>
        <begin position="402"/>
        <end position="422"/>
    </location>
</feature>
<feature type="compositionally biased region" description="Pro residues" evidence="7">
    <location>
        <begin position="791"/>
        <end position="818"/>
    </location>
</feature>
<dbReference type="InterPro" id="IPR019787">
    <property type="entry name" value="Znf_PHD-finger"/>
</dbReference>
<dbReference type="PANTHER" id="PTHR45975">
    <property type="entry name" value="NUCLEOSOME-REMODELING FACTOR SUBUNIT BPTF"/>
    <property type="match status" value="1"/>
</dbReference>
<feature type="region of interest" description="Disordered" evidence="7">
    <location>
        <begin position="1179"/>
        <end position="1200"/>
    </location>
</feature>
<dbReference type="PROSITE" id="PS00633">
    <property type="entry name" value="BROMODOMAIN_1"/>
    <property type="match status" value="1"/>
</dbReference>
<feature type="compositionally biased region" description="Basic residues" evidence="7">
    <location>
        <begin position="1179"/>
        <end position="1188"/>
    </location>
</feature>
<evidence type="ECO:0000256" key="6">
    <source>
        <dbReference type="PROSITE-ProRule" id="PRU00146"/>
    </source>
</evidence>
<keyword evidence="3" id="KW-0862">Zinc</keyword>
<organism evidence="11 12">
    <name type="scientific">Ranitomeya imitator</name>
    <name type="common">mimic poison frog</name>
    <dbReference type="NCBI Taxonomy" id="111125"/>
    <lineage>
        <taxon>Eukaryota</taxon>
        <taxon>Metazoa</taxon>
        <taxon>Chordata</taxon>
        <taxon>Craniata</taxon>
        <taxon>Vertebrata</taxon>
        <taxon>Euteleostomi</taxon>
        <taxon>Amphibia</taxon>
        <taxon>Batrachia</taxon>
        <taxon>Anura</taxon>
        <taxon>Neobatrachia</taxon>
        <taxon>Hyloidea</taxon>
        <taxon>Dendrobatidae</taxon>
        <taxon>Dendrobatinae</taxon>
        <taxon>Ranitomeya</taxon>
    </lineage>
</organism>
<dbReference type="Pfam" id="PF00439">
    <property type="entry name" value="Bromodomain"/>
    <property type="match status" value="1"/>
</dbReference>
<evidence type="ECO:0000256" key="3">
    <source>
        <dbReference type="ARBA" id="ARBA00022833"/>
    </source>
</evidence>
<dbReference type="PANTHER" id="PTHR45975:SF2">
    <property type="entry name" value="NUCLEOSOME-REMODELING FACTOR SUBUNIT BPTF"/>
    <property type="match status" value="1"/>
</dbReference>
<dbReference type="SUPFAM" id="SSF57903">
    <property type="entry name" value="FYVE/PHD zinc finger"/>
    <property type="match status" value="2"/>
</dbReference>
<proteinExistence type="predicted"/>
<evidence type="ECO:0000313" key="12">
    <source>
        <dbReference type="Proteomes" id="UP001176940"/>
    </source>
</evidence>
<dbReference type="InterPro" id="IPR001510">
    <property type="entry name" value="Znf_PARP"/>
</dbReference>
<accession>A0ABN9M282</accession>
<dbReference type="CDD" id="cd15560">
    <property type="entry name" value="PHD2_3_BPTF"/>
    <property type="match status" value="2"/>
</dbReference>
<dbReference type="PROSITE" id="PS50014">
    <property type="entry name" value="BROMODOMAIN_2"/>
    <property type="match status" value="1"/>
</dbReference>
<evidence type="ECO:0000256" key="5">
    <source>
        <dbReference type="PROSITE-ProRule" id="PRU00035"/>
    </source>
</evidence>
<keyword evidence="2 6" id="KW-0863">Zinc-finger</keyword>
<evidence type="ECO:0000259" key="9">
    <source>
        <dbReference type="PROSITE" id="PS50016"/>
    </source>
</evidence>
<dbReference type="CDD" id="cd05509">
    <property type="entry name" value="Bromo_gcn5_like"/>
    <property type="match status" value="1"/>
</dbReference>
<dbReference type="PROSITE" id="PS50016">
    <property type="entry name" value="ZF_PHD_2"/>
    <property type="match status" value="1"/>
</dbReference>
<feature type="domain" description="PHD-type" evidence="9">
    <location>
        <begin position="912"/>
        <end position="979"/>
    </location>
</feature>
<evidence type="ECO:0008006" key="13">
    <source>
        <dbReference type="Google" id="ProtNLM"/>
    </source>
</evidence>
<feature type="region of interest" description="Disordered" evidence="7">
    <location>
        <begin position="782"/>
        <end position="861"/>
    </location>
</feature>
<dbReference type="InterPro" id="IPR001487">
    <property type="entry name" value="Bromodomain"/>
</dbReference>
<dbReference type="InterPro" id="IPR011011">
    <property type="entry name" value="Znf_FYVE_PHD"/>
</dbReference>
<evidence type="ECO:0000313" key="11">
    <source>
        <dbReference type="EMBL" id="CAJ0956262.1"/>
    </source>
</evidence>
<dbReference type="Pfam" id="PF00628">
    <property type="entry name" value="PHD"/>
    <property type="match status" value="2"/>
</dbReference>
<sequence>MFVPPPPPSYMACNRLMRSTPFFQKRLEQQKQLPLPPGTTIVATTSTTLTTLATPHKVVMGSLSTSVAPGAKVMLATKIGPPTTVSFQQNKNFHQTFATWVKQGQPTTASSTDVSSATSVTTSGQTFQISGGPGSVAGKVLTKLPLPTNSKILAVNVPSSPGGVVQVQQKVLGILPSTTGVQQTYTTFQPRTATVSIRPNNIGTAQQVITAGTQIRPAVTVIRAPSLPQSSVGKPIMRTPLMVQQGILQTSQPQQVVTQIIRGQPVTTTMPLGTAVSSGGLKVGTPVQQAQPQATTPQTTRPPQQGQVKLTMAQLTQLTQQQGGNQSLTVVVQGQGQTTGQLQLIPQGMAVIPTPGQQLMQAAMPNGTIQRFLFTPLPPGSTPATTSTAGTIFIMRTEVCSPDSQQPVRSSTTRPCSVLTDSATEHRPSNATPTDLRSDPAPITGISPCWDLGRWAAATVRSIRDRSASGDHRSQQCSSRPPGLCAGVFTASDTAELPQIQTLAPSPGQAHPSIQMTLPASFHIQSPPLQTKPPQHIQTVNQVMVQSPPRGQVQIKPAQTQVITVPQLHQQVQVLSHLPPQVMAQIQQGGIPQQIKLQLPFQIQPAGPGQAHQIQNVVTVQASSVQEHLQRIKQIQEQQSKKKHQELKREQTVQGSSQSEIIQKQQLVMKQNAVIEHLKQKKTMTPTEREENQRMIVCNQVMKYVLDKIDKEEKQAAKKRKRDESVEQKRSRQNASKLSALLYKHKEQLKAEILKKRALLDKDLQIQVQEELKKDLHKIKKEKERAQAAAAPPPPPPPPLPSPPSPPPPPPVHRPSPTSPTTTSSSHKRKREEEEHHHHPHHRPHHHHPSKQKKKKLISTTSKDYKKDNKLYCICKTPYDESKFYIGCELCANWYHGQCVGITETEAKKVDVYICNECKRSQEGSSEELYCICRTPYDDSQFYIGCDRCQNWFHGRCVGILQSEAEYIDEYVCPECQSTEDAMTVLSPLTDKDYEGLKRVLRSLQAHKMAWPFLEAVDPEDAPDYYAVIKEPMDLATMEDRIRSRYYKKLTEFVADMTKIFDNCRYYNPSESTFCQSAEVLESYFVQKLKAFKASRRDYRTCARSDQTLSTAGWTVRTVDVVVLLSPLSSSSSSSSPPVVVVLLLSPCRRRPPPLPLSSSSSSPPVVVVLLLSPCRRRPPPPPCRRRPPPLPLSSSSSSPPVVVLLLSPLSSSSSSPPVVVLLLSPFVVVVVPLPPVVVVLVILHEEDSLIIPTTHTNLS</sequence>
<keyword evidence="1" id="KW-0479">Metal-binding</keyword>
<dbReference type="InterPro" id="IPR038028">
    <property type="entry name" value="BPTF"/>
</dbReference>
<dbReference type="SUPFAM" id="SSF47370">
    <property type="entry name" value="Bromodomain"/>
    <property type="match status" value="1"/>
</dbReference>
<feature type="domain" description="Bromo" evidence="8">
    <location>
        <begin position="1005"/>
        <end position="1075"/>
    </location>
</feature>
<feature type="region of interest" description="Disordered" evidence="7">
    <location>
        <begin position="402"/>
        <end position="442"/>
    </location>
</feature>
<name>A0ABN9M282_9NEOB</name>
<evidence type="ECO:0000256" key="7">
    <source>
        <dbReference type="SAM" id="MobiDB-lite"/>
    </source>
</evidence>
<dbReference type="InterPro" id="IPR001965">
    <property type="entry name" value="Znf_PHD"/>
</dbReference>
<evidence type="ECO:0000256" key="4">
    <source>
        <dbReference type="ARBA" id="ARBA00023117"/>
    </source>
</evidence>
<dbReference type="InterPro" id="IPR018359">
    <property type="entry name" value="Bromodomain_CS"/>
</dbReference>
<dbReference type="Gene3D" id="3.30.40.10">
    <property type="entry name" value="Zinc/RING finger domain, C3HC4 (zinc finger)"/>
    <property type="match status" value="2"/>
</dbReference>
<evidence type="ECO:0000256" key="1">
    <source>
        <dbReference type="ARBA" id="ARBA00022723"/>
    </source>
</evidence>
<protein>
    <recommendedName>
        <fullName evidence="13">Bromodomain PHD finger transcription factor</fullName>
    </recommendedName>
</protein>
<keyword evidence="4 5" id="KW-0103">Bromodomain</keyword>